<feature type="coiled-coil region" evidence="2">
    <location>
        <begin position="100"/>
        <end position="127"/>
    </location>
</feature>
<evidence type="ECO:0000256" key="3">
    <source>
        <dbReference type="SAM" id="MobiDB-lite"/>
    </source>
</evidence>
<dbReference type="EMBL" id="JAKJXO020000001">
    <property type="protein sequence ID" value="KAL1612731.1"/>
    <property type="molecule type" value="Genomic_DNA"/>
</dbReference>
<feature type="region of interest" description="Disordered" evidence="3">
    <location>
        <begin position="1"/>
        <end position="42"/>
    </location>
</feature>
<organism evidence="5 6">
    <name type="scientific">Paraconiothyrium brasiliense</name>
    <dbReference type="NCBI Taxonomy" id="300254"/>
    <lineage>
        <taxon>Eukaryota</taxon>
        <taxon>Fungi</taxon>
        <taxon>Dikarya</taxon>
        <taxon>Ascomycota</taxon>
        <taxon>Pezizomycotina</taxon>
        <taxon>Dothideomycetes</taxon>
        <taxon>Pleosporomycetidae</taxon>
        <taxon>Pleosporales</taxon>
        <taxon>Massarineae</taxon>
        <taxon>Didymosphaeriaceae</taxon>
        <taxon>Paraconiothyrium</taxon>
    </lineage>
</organism>
<evidence type="ECO:0000313" key="6">
    <source>
        <dbReference type="Proteomes" id="UP001521785"/>
    </source>
</evidence>
<dbReference type="CDD" id="cd00067">
    <property type="entry name" value="GAL4"/>
    <property type="match status" value="1"/>
</dbReference>
<evidence type="ECO:0000259" key="4">
    <source>
        <dbReference type="PROSITE" id="PS50048"/>
    </source>
</evidence>
<evidence type="ECO:0000256" key="2">
    <source>
        <dbReference type="SAM" id="Coils"/>
    </source>
</evidence>
<proteinExistence type="predicted"/>
<name>A0ABR3S7Q9_9PLEO</name>
<dbReference type="Gene3D" id="4.10.240.10">
    <property type="entry name" value="Zn(2)-C6 fungal-type DNA-binding domain"/>
    <property type="match status" value="1"/>
</dbReference>
<feature type="domain" description="Zn(2)-C6 fungal-type" evidence="4">
    <location>
        <begin position="51"/>
        <end position="81"/>
    </location>
</feature>
<dbReference type="PANTHER" id="PTHR47785">
    <property type="entry name" value="ZN(II)2CYS6 TRANSCRIPTION FACTOR (EUROFUNG)-RELATED-RELATED"/>
    <property type="match status" value="1"/>
</dbReference>
<keyword evidence="1" id="KW-0539">Nucleus</keyword>
<dbReference type="Proteomes" id="UP001521785">
    <property type="component" value="Unassembled WGS sequence"/>
</dbReference>
<dbReference type="InterPro" id="IPR036864">
    <property type="entry name" value="Zn2-C6_fun-type_DNA-bd_sf"/>
</dbReference>
<keyword evidence="6" id="KW-1185">Reference proteome</keyword>
<dbReference type="CDD" id="cd12148">
    <property type="entry name" value="fungal_TF_MHR"/>
    <property type="match status" value="1"/>
</dbReference>
<evidence type="ECO:0000313" key="5">
    <source>
        <dbReference type="EMBL" id="KAL1612731.1"/>
    </source>
</evidence>
<reference evidence="5 6" key="1">
    <citation type="submission" date="2024-02" db="EMBL/GenBank/DDBJ databases">
        <title>De novo assembly and annotation of 12 fungi associated with fruit tree decline syndrome in Ontario, Canada.</title>
        <authorList>
            <person name="Sulman M."/>
            <person name="Ellouze W."/>
            <person name="Ilyukhin E."/>
        </authorList>
    </citation>
    <scope>NUCLEOTIDE SEQUENCE [LARGE SCALE GENOMIC DNA]</scope>
    <source>
        <strain evidence="5 6">M42-189</strain>
    </source>
</reference>
<dbReference type="Gene3D" id="3.50.30.50">
    <property type="entry name" value="Putative cyclase"/>
    <property type="match status" value="2"/>
</dbReference>
<dbReference type="PROSITE" id="PS50048">
    <property type="entry name" value="ZN2_CY6_FUNGAL_2"/>
    <property type="match status" value="1"/>
</dbReference>
<accession>A0ABR3S7Q9</accession>
<gene>
    <name evidence="5" type="ORF">SLS60_000960</name>
</gene>
<dbReference type="InterPro" id="IPR053181">
    <property type="entry name" value="EcdB-like_regulator"/>
</dbReference>
<feature type="compositionally biased region" description="Polar residues" evidence="3">
    <location>
        <begin position="30"/>
        <end position="39"/>
    </location>
</feature>
<dbReference type="PROSITE" id="PS00463">
    <property type="entry name" value="ZN2_CY6_FUNGAL_1"/>
    <property type="match status" value="1"/>
</dbReference>
<dbReference type="Pfam" id="PF00172">
    <property type="entry name" value="Zn_clus"/>
    <property type="match status" value="1"/>
</dbReference>
<sequence>MILRPMATKRKHDDSPPSDASGVAPENGIDPTSPQTAPVPNNYPRKRIAIACNVCRFRKTRCDAQKPSCGFCTDLGIECTYRKPTVGDRGKANGAPSEVLEKIERRLSELESRLETTEQQVQVQNAAVISPNASHHSEMLPPREPPSRRSSVNRLAVDYPTSAHADSNGLVGTPVMYDFRQTATESQTARPSLLTFRAPPYIHVESWDFTREFYDDEILAGEHLSDLLDATLDQPVDLSRRTTRRLQQSFVENFLRWTPIFDEQTCVNAVEQANLDDFVIYSPPTCLAFFLLAMGAITENRGGHAKETLPGLGYLARGCRILERLSLRTGNLMTLQCRVLQASYFKFAIKPMQTWNSITQAGRDCMHICSSNMRDHLSPTEQEAFSRAFWATSTIIHELEATMKMFPVGIRQFHEMVPLPQFEEEDSGFYYFLAQISLRKFLTQSLEVVGYHSGRVIYAPVVTRELRKQVREWYDHLPAVVRFPLDATPVFDSRKSFLRGQYVALFVVLGWPSVLKIMEHGVGEGAPFDQNAIAAMKEQAAGCIRGCCLYLSVADEQLMGRTMGTHFSMWAAFAMLTTLVITFKCTSLSFVEETKQEHHIRNAYEILKPWDHLPLIRRGLNQARILMHQAGFSDIAAAKEVKTGARFGLNWALEQMDHTGGFRETIKHEIFQLAENMNWDGLRHWGFDDGRFYNGFTQREIIENKTSRLGIQAWAKHGLVGRGVLIDFVSYAAKNNIHYDPLDFYAVPLQTAKQIAKDSNFDFQAGDIVLLRTGFTTAFENASLEAKKKIMAKSPFKYPGMESNFEPIGEMFALDELAKECEKQKRWTFMFTSEPLNVKGGVASPPNALAIM</sequence>
<comment type="caution">
    <text evidence="5">The sequence shown here is derived from an EMBL/GenBank/DDBJ whole genome shotgun (WGS) entry which is preliminary data.</text>
</comment>
<dbReference type="InterPro" id="IPR037175">
    <property type="entry name" value="KFase_sf"/>
</dbReference>
<keyword evidence="2" id="KW-0175">Coiled coil</keyword>
<evidence type="ECO:0000256" key="1">
    <source>
        <dbReference type="ARBA" id="ARBA00023242"/>
    </source>
</evidence>
<dbReference type="InterPro" id="IPR001138">
    <property type="entry name" value="Zn2Cys6_DnaBD"/>
</dbReference>
<dbReference type="SMART" id="SM00066">
    <property type="entry name" value="GAL4"/>
    <property type="match status" value="1"/>
</dbReference>
<dbReference type="SUPFAM" id="SSF57701">
    <property type="entry name" value="Zn2/Cys6 DNA-binding domain"/>
    <property type="match status" value="1"/>
</dbReference>
<protein>
    <recommendedName>
        <fullName evidence="4">Zn(2)-C6 fungal-type domain-containing protein</fullName>
    </recommendedName>
</protein>